<gene>
    <name evidence="2" type="ORF">RND81_08G058600</name>
</gene>
<feature type="region of interest" description="Disordered" evidence="1">
    <location>
        <begin position="117"/>
        <end position="147"/>
    </location>
</feature>
<protein>
    <submittedName>
        <fullName evidence="2">Uncharacterized protein</fullName>
    </submittedName>
</protein>
<feature type="non-terminal residue" evidence="2">
    <location>
        <position position="147"/>
    </location>
</feature>
<sequence>MTCSICKSKTHNKRKCPDKDKVGDAPAKRGRGRPRLSGVAEPPVSSTAVAAASLQSDAHHDITAQPTRVGRGGRVIRSGRGAARGGGRGGGRGGRRGGRRGAATAPVGMGVLFDEQGNVFTNDQGSGPRSMVSAEAPPLTNVSTQAS</sequence>
<organism evidence="2 3">
    <name type="scientific">Saponaria officinalis</name>
    <name type="common">Common soapwort</name>
    <name type="synonym">Lychnis saponaria</name>
    <dbReference type="NCBI Taxonomy" id="3572"/>
    <lineage>
        <taxon>Eukaryota</taxon>
        <taxon>Viridiplantae</taxon>
        <taxon>Streptophyta</taxon>
        <taxon>Embryophyta</taxon>
        <taxon>Tracheophyta</taxon>
        <taxon>Spermatophyta</taxon>
        <taxon>Magnoliopsida</taxon>
        <taxon>eudicotyledons</taxon>
        <taxon>Gunneridae</taxon>
        <taxon>Pentapetalae</taxon>
        <taxon>Caryophyllales</taxon>
        <taxon>Caryophyllaceae</taxon>
        <taxon>Caryophylleae</taxon>
        <taxon>Saponaria</taxon>
    </lineage>
</organism>
<evidence type="ECO:0000313" key="3">
    <source>
        <dbReference type="Proteomes" id="UP001443914"/>
    </source>
</evidence>
<dbReference type="EMBL" id="JBDFQZ010000008">
    <property type="protein sequence ID" value="KAK9697747.1"/>
    <property type="molecule type" value="Genomic_DNA"/>
</dbReference>
<feature type="compositionally biased region" description="Basic and acidic residues" evidence="1">
    <location>
        <begin position="15"/>
        <end position="27"/>
    </location>
</feature>
<dbReference type="Proteomes" id="UP001443914">
    <property type="component" value="Unassembled WGS sequence"/>
</dbReference>
<name>A0AAW1J3Z3_SAPOF</name>
<reference evidence="2" key="1">
    <citation type="submission" date="2024-03" db="EMBL/GenBank/DDBJ databases">
        <title>WGS assembly of Saponaria officinalis var. Norfolk2.</title>
        <authorList>
            <person name="Jenkins J."/>
            <person name="Shu S."/>
            <person name="Grimwood J."/>
            <person name="Barry K."/>
            <person name="Goodstein D."/>
            <person name="Schmutz J."/>
            <person name="Leebens-Mack J."/>
            <person name="Osbourn A."/>
        </authorList>
    </citation>
    <scope>NUCLEOTIDE SEQUENCE [LARGE SCALE GENOMIC DNA]</scope>
    <source>
        <strain evidence="2">JIC</strain>
    </source>
</reference>
<feature type="region of interest" description="Disordered" evidence="1">
    <location>
        <begin position="1"/>
        <end position="103"/>
    </location>
</feature>
<dbReference type="AlphaFoldDB" id="A0AAW1J3Z3"/>
<feature type="compositionally biased region" description="Low complexity" evidence="1">
    <location>
        <begin position="39"/>
        <end position="53"/>
    </location>
</feature>
<proteinExistence type="predicted"/>
<feature type="compositionally biased region" description="Gly residues" evidence="1">
    <location>
        <begin position="82"/>
        <end position="92"/>
    </location>
</feature>
<evidence type="ECO:0000313" key="2">
    <source>
        <dbReference type="EMBL" id="KAK9697747.1"/>
    </source>
</evidence>
<comment type="caution">
    <text evidence="2">The sequence shown here is derived from an EMBL/GenBank/DDBJ whole genome shotgun (WGS) entry which is preliminary data.</text>
</comment>
<evidence type="ECO:0000256" key="1">
    <source>
        <dbReference type="SAM" id="MobiDB-lite"/>
    </source>
</evidence>
<feature type="compositionally biased region" description="Polar residues" evidence="1">
    <location>
        <begin position="118"/>
        <end position="127"/>
    </location>
</feature>
<accession>A0AAW1J3Z3</accession>
<keyword evidence="3" id="KW-1185">Reference proteome</keyword>